<feature type="chain" id="PRO_5002036355" evidence="1">
    <location>
        <begin position="22"/>
        <end position="68"/>
    </location>
</feature>
<dbReference type="AlphaFoldDB" id="A0A0A7AD04"/>
<dbReference type="EMBL" id="KJ002655">
    <property type="protein sequence ID" value="AHF20929.1"/>
    <property type="molecule type" value="mRNA"/>
</dbReference>
<organism evidence="2">
    <name type="scientific">Mytilus galloprovincialis</name>
    <name type="common">Mediterranean mussel</name>
    <dbReference type="NCBI Taxonomy" id="29158"/>
    <lineage>
        <taxon>Eukaryota</taxon>
        <taxon>Metazoa</taxon>
        <taxon>Spiralia</taxon>
        <taxon>Lophotrochozoa</taxon>
        <taxon>Mollusca</taxon>
        <taxon>Bivalvia</taxon>
        <taxon>Autobranchia</taxon>
        <taxon>Pteriomorphia</taxon>
        <taxon>Mytilida</taxon>
        <taxon>Mytiloidea</taxon>
        <taxon>Mytilidae</taxon>
        <taxon>Mytilinae</taxon>
        <taxon>Mytilus</taxon>
    </lineage>
</organism>
<proteinExistence type="evidence at transcript level"/>
<keyword evidence="1" id="KW-0732">Signal</keyword>
<accession>A0A0A7AD04</accession>
<reference evidence="2" key="1">
    <citation type="journal article" date="2015" name="Genome Biol. Evol.">
        <title>Identification and Characterization of a Novel Family of Cysteine-Rich Peptides (MgCRP-I) from Mytilus galloprovincialis.</title>
        <authorList>
            <person name="Gerdol M."/>
            <person name="Puillandre N."/>
            <person name="De Moro G."/>
            <person name="Guarnaccia C."/>
            <person name="Lucafo M."/>
            <person name="Benincasa M."/>
            <person name="Zlatev V."/>
            <person name="Manfrin C."/>
            <person name="Torboli V."/>
            <person name="Giulianini P.G."/>
            <person name="Sava G."/>
            <person name="Venier P."/>
            <person name="Pallavicini A."/>
        </authorList>
    </citation>
    <scope>NUCLEOTIDE SEQUENCE</scope>
</reference>
<evidence type="ECO:0000256" key="1">
    <source>
        <dbReference type="SAM" id="SignalP"/>
    </source>
</evidence>
<feature type="signal peptide" evidence="1">
    <location>
        <begin position="1"/>
        <end position="21"/>
    </location>
</feature>
<sequence>MKVFVCLVACMLLMSVGVSMANDEMMEDNELTHDRVKRAPCYNRRCVTSYQCCSGYRCSYRRCVRRKG</sequence>
<protein>
    <submittedName>
        <fullName evidence="2">CRP-I 9</fullName>
    </submittedName>
</protein>
<evidence type="ECO:0000313" key="2">
    <source>
        <dbReference type="EMBL" id="AHF20929.1"/>
    </source>
</evidence>
<name>A0A0A7AD04_MYTGA</name>